<feature type="domain" description="Hexokinase N-terminal" evidence="13">
    <location>
        <begin position="3"/>
        <end position="150"/>
    </location>
</feature>
<reference evidence="15" key="1">
    <citation type="journal article" date="2023" name="IScience">
        <title>Live-bearing cockroach genome reveals convergent evolutionary mechanisms linked to viviparity in insects and beyond.</title>
        <authorList>
            <person name="Fouks B."/>
            <person name="Harrison M.C."/>
            <person name="Mikhailova A.A."/>
            <person name="Marchal E."/>
            <person name="English S."/>
            <person name="Carruthers M."/>
            <person name="Jennings E.C."/>
            <person name="Chiamaka E.L."/>
            <person name="Frigard R.A."/>
            <person name="Pippel M."/>
            <person name="Attardo G.M."/>
            <person name="Benoit J.B."/>
            <person name="Bornberg-Bauer E."/>
            <person name="Tobe S.S."/>
        </authorList>
    </citation>
    <scope>NUCLEOTIDE SEQUENCE</scope>
    <source>
        <strain evidence="15">Stay&amp;Tobe</strain>
    </source>
</reference>
<evidence type="ECO:0000259" key="13">
    <source>
        <dbReference type="Pfam" id="PF00349"/>
    </source>
</evidence>
<dbReference type="PANTHER" id="PTHR19443:SF16">
    <property type="entry name" value="HEXOKINASE TYPE 1-RELATED"/>
    <property type="match status" value="1"/>
</dbReference>
<dbReference type="PRINTS" id="PR00475">
    <property type="entry name" value="HEXOKINASE"/>
</dbReference>
<dbReference type="PROSITE" id="PS51748">
    <property type="entry name" value="HEXOKINASE_2"/>
    <property type="match status" value="1"/>
</dbReference>
<keyword evidence="16" id="KW-1185">Reference proteome</keyword>
<comment type="pathway">
    <text evidence="2">Carbohydrate metabolism; hexose metabolism.</text>
</comment>
<evidence type="ECO:0000313" key="15">
    <source>
        <dbReference type="EMBL" id="KAJ9577849.1"/>
    </source>
</evidence>
<dbReference type="GO" id="GO:0005536">
    <property type="term" value="F:D-glucose binding"/>
    <property type="evidence" value="ECO:0007669"/>
    <property type="project" value="InterPro"/>
</dbReference>
<dbReference type="GO" id="GO:0001678">
    <property type="term" value="P:intracellular glucose homeostasis"/>
    <property type="evidence" value="ECO:0007669"/>
    <property type="project" value="InterPro"/>
</dbReference>
<proteinExistence type="inferred from homology"/>
<evidence type="ECO:0000256" key="1">
    <source>
        <dbReference type="ARBA" id="ARBA00004888"/>
    </source>
</evidence>
<evidence type="ECO:0000256" key="8">
    <source>
        <dbReference type="ARBA" id="ARBA00023152"/>
    </source>
</evidence>
<evidence type="ECO:0000256" key="5">
    <source>
        <dbReference type="ARBA" id="ARBA00022741"/>
    </source>
</evidence>
<dbReference type="Pfam" id="PF00349">
    <property type="entry name" value="Hexokinase_1"/>
    <property type="match status" value="1"/>
</dbReference>
<comment type="pathway">
    <text evidence="1">Carbohydrate degradation; glycolysis; D-glyceraldehyde 3-phosphate and glycerone phosphate from D-glucose: step 1/4.</text>
</comment>
<comment type="caution">
    <text evidence="15">The sequence shown here is derived from an EMBL/GenBank/DDBJ whole genome shotgun (WGS) entry which is preliminary data.</text>
</comment>
<gene>
    <name evidence="15" type="ORF">L9F63_025290</name>
</gene>
<dbReference type="GO" id="GO:0005829">
    <property type="term" value="C:cytosol"/>
    <property type="evidence" value="ECO:0007669"/>
    <property type="project" value="TreeGrafter"/>
</dbReference>
<dbReference type="GO" id="GO:0006006">
    <property type="term" value="P:glucose metabolic process"/>
    <property type="evidence" value="ECO:0007669"/>
    <property type="project" value="TreeGrafter"/>
</dbReference>
<name>A0AAD7ZBY7_DIPPU</name>
<dbReference type="EMBL" id="JASPKZ010009313">
    <property type="protein sequence ID" value="KAJ9577849.1"/>
    <property type="molecule type" value="Genomic_DNA"/>
</dbReference>
<comment type="similarity">
    <text evidence="3 12">Belongs to the hexokinase family.</text>
</comment>
<dbReference type="Gene3D" id="3.30.420.40">
    <property type="match status" value="1"/>
</dbReference>
<dbReference type="Pfam" id="PF03727">
    <property type="entry name" value="Hexokinase_2"/>
    <property type="match status" value="1"/>
</dbReference>
<evidence type="ECO:0000256" key="2">
    <source>
        <dbReference type="ARBA" id="ARBA00005028"/>
    </source>
</evidence>
<evidence type="ECO:0000256" key="12">
    <source>
        <dbReference type="RuleBase" id="RU362007"/>
    </source>
</evidence>
<dbReference type="InterPro" id="IPR001312">
    <property type="entry name" value="Hexokinase"/>
</dbReference>
<evidence type="ECO:0000256" key="3">
    <source>
        <dbReference type="ARBA" id="ARBA00009225"/>
    </source>
</evidence>
<dbReference type="PANTHER" id="PTHR19443">
    <property type="entry name" value="HEXOKINASE"/>
    <property type="match status" value="1"/>
</dbReference>
<keyword evidence="8 12" id="KW-0324">Glycolysis</keyword>
<evidence type="ECO:0000256" key="9">
    <source>
        <dbReference type="ARBA" id="ARBA00044613"/>
    </source>
</evidence>
<dbReference type="GO" id="GO:0005739">
    <property type="term" value="C:mitochondrion"/>
    <property type="evidence" value="ECO:0007669"/>
    <property type="project" value="TreeGrafter"/>
</dbReference>
<dbReference type="EC" id="2.7.1.-" evidence="12"/>
<evidence type="ECO:0000256" key="7">
    <source>
        <dbReference type="ARBA" id="ARBA00022840"/>
    </source>
</evidence>
<dbReference type="AlphaFoldDB" id="A0AAD7ZBY7"/>
<reference evidence="15" key="2">
    <citation type="submission" date="2023-05" db="EMBL/GenBank/DDBJ databases">
        <authorList>
            <person name="Fouks B."/>
        </authorList>
    </citation>
    <scope>NUCLEOTIDE SEQUENCE</scope>
    <source>
        <strain evidence="15">Stay&amp;Tobe</strain>
        <tissue evidence="15">Testes</tissue>
    </source>
</reference>
<dbReference type="GO" id="GO:0006096">
    <property type="term" value="P:glycolytic process"/>
    <property type="evidence" value="ECO:0007669"/>
    <property type="project" value="UniProtKB-KW"/>
</dbReference>
<keyword evidence="6 12" id="KW-0418">Kinase</keyword>
<keyword evidence="7 12" id="KW-0067">ATP-binding</keyword>
<comment type="catalytic activity">
    <reaction evidence="10">
        <text>D-fructose + ATP = D-fructose 6-phosphate + ADP + H(+)</text>
        <dbReference type="Rhea" id="RHEA:16125"/>
        <dbReference type="ChEBI" id="CHEBI:15378"/>
        <dbReference type="ChEBI" id="CHEBI:30616"/>
        <dbReference type="ChEBI" id="CHEBI:37721"/>
        <dbReference type="ChEBI" id="CHEBI:61527"/>
        <dbReference type="ChEBI" id="CHEBI:456216"/>
        <dbReference type="EC" id="2.7.1.1"/>
    </reaction>
    <physiologicalReaction direction="left-to-right" evidence="10">
        <dbReference type="Rhea" id="RHEA:16126"/>
    </physiologicalReaction>
</comment>
<evidence type="ECO:0000259" key="14">
    <source>
        <dbReference type="Pfam" id="PF03727"/>
    </source>
</evidence>
<sequence length="379" mass="41892">MYKDLPTGQEKGKFLALDLGGTNFRVLVVTLDGGNFDMQSKIYAIPQEIMKGACNMLFDHIASCLADFIKEQALEETDLPLGFTFSFPLTQMGLTKGILERWNKGFNVSGVVGKDVVQLLEEAIRKRGDIKIQITAVLNDTTGTLMSCAWKNPNCKIGFIVGTGSNACYVEKKVEHLEMMEKLNFIRTEFDKEVDKKSINKGKQINEKLVSGMYLGELVRVTLCKLTKEKALFGGKINDKLKKKDLFTTVMISEIAATPDGSLDNYRKAWKKKCDYPNATENECAIVQLVCEKYIQRAAHMCAIVLASLINRIGESKITVGVDGSVYRFHPQFHDLMVKFMTPLVNPGIEFDLMLSEDGSGRGAALVAATAASALAPSE</sequence>
<accession>A0AAD7ZBY7</accession>
<dbReference type="SUPFAM" id="SSF53067">
    <property type="entry name" value="Actin-like ATPase domain"/>
    <property type="match status" value="2"/>
</dbReference>
<organism evidence="15 16">
    <name type="scientific">Diploptera punctata</name>
    <name type="common">Pacific beetle cockroach</name>
    <dbReference type="NCBI Taxonomy" id="6984"/>
    <lineage>
        <taxon>Eukaryota</taxon>
        <taxon>Metazoa</taxon>
        <taxon>Ecdysozoa</taxon>
        <taxon>Arthropoda</taxon>
        <taxon>Hexapoda</taxon>
        <taxon>Insecta</taxon>
        <taxon>Pterygota</taxon>
        <taxon>Neoptera</taxon>
        <taxon>Polyneoptera</taxon>
        <taxon>Dictyoptera</taxon>
        <taxon>Blattodea</taxon>
        <taxon>Blaberoidea</taxon>
        <taxon>Blaberidae</taxon>
        <taxon>Diplopterinae</taxon>
        <taxon>Diploptera</taxon>
    </lineage>
</organism>
<dbReference type="InterPro" id="IPR043129">
    <property type="entry name" value="ATPase_NBD"/>
</dbReference>
<dbReference type="Gene3D" id="3.40.367.20">
    <property type="match status" value="1"/>
</dbReference>
<dbReference type="GO" id="GO:0005524">
    <property type="term" value="F:ATP binding"/>
    <property type="evidence" value="ECO:0007669"/>
    <property type="project" value="UniProtKB-UniRule"/>
</dbReference>
<evidence type="ECO:0000256" key="11">
    <source>
        <dbReference type="ARBA" id="ARBA00048160"/>
    </source>
</evidence>
<evidence type="ECO:0000256" key="6">
    <source>
        <dbReference type="ARBA" id="ARBA00022777"/>
    </source>
</evidence>
<protein>
    <recommendedName>
        <fullName evidence="12">Phosphotransferase</fullName>
        <ecNumber evidence="12">2.7.1.-</ecNumber>
    </recommendedName>
</protein>
<dbReference type="InterPro" id="IPR022673">
    <property type="entry name" value="Hexokinase_C"/>
</dbReference>
<keyword evidence="4 12" id="KW-0808">Transferase</keyword>
<comment type="catalytic activity">
    <reaction evidence="11">
        <text>D-glucose + ATP = D-glucose 6-phosphate + ADP + H(+)</text>
        <dbReference type="Rhea" id="RHEA:17825"/>
        <dbReference type="ChEBI" id="CHEBI:4167"/>
        <dbReference type="ChEBI" id="CHEBI:15378"/>
        <dbReference type="ChEBI" id="CHEBI:30616"/>
        <dbReference type="ChEBI" id="CHEBI:61548"/>
        <dbReference type="ChEBI" id="CHEBI:456216"/>
        <dbReference type="EC" id="2.7.1.1"/>
    </reaction>
    <physiologicalReaction direction="left-to-right" evidence="11">
        <dbReference type="Rhea" id="RHEA:17826"/>
    </physiologicalReaction>
</comment>
<comment type="catalytic activity">
    <reaction evidence="9">
        <text>a D-hexose + ATP = a D-hexose 6-phosphate + ADP + H(+)</text>
        <dbReference type="Rhea" id="RHEA:22740"/>
        <dbReference type="ChEBI" id="CHEBI:4194"/>
        <dbReference type="ChEBI" id="CHEBI:15378"/>
        <dbReference type="ChEBI" id="CHEBI:30616"/>
        <dbReference type="ChEBI" id="CHEBI:229467"/>
        <dbReference type="ChEBI" id="CHEBI:456216"/>
        <dbReference type="EC" id="2.7.1.1"/>
    </reaction>
    <physiologicalReaction direction="left-to-right" evidence="9">
        <dbReference type="Rhea" id="RHEA:22741"/>
    </physiologicalReaction>
</comment>
<dbReference type="FunFam" id="3.30.420.40:FF:000095">
    <property type="entry name" value="Phosphotransferase"/>
    <property type="match status" value="1"/>
</dbReference>
<evidence type="ECO:0000256" key="10">
    <source>
        <dbReference type="ARBA" id="ARBA00047905"/>
    </source>
</evidence>
<keyword evidence="5 12" id="KW-0547">Nucleotide-binding</keyword>
<dbReference type="Proteomes" id="UP001233999">
    <property type="component" value="Unassembled WGS sequence"/>
</dbReference>
<feature type="domain" description="Hexokinase C-terminal" evidence="14">
    <location>
        <begin position="156"/>
        <end position="369"/>
    </location>
</feature>
<evidence type="ECO:0000256" key="4">
    <source>
        <dbReference type="ARBA" id="ARBA00022679"/>
    </source>
</evidence>
<dbReference type="InterPro" id="IPR022672">
    <property type="entry name" value="Hexokinase_N"/>
</dbReference>
<dbReference type="GO" id="GO:0008865">
    <property type="term" value="F:fructokinase activity"/>
    <property type="evidence" value="ECO:0007669"/>
    <property type="project" value="TreeGrafter"/>
</dbReference>
<dbReference type="GO" id="GO:0004340">
    <property type="term" value="F:glucokinase activity"/>
    <property type="evidence" value="ECO:0007669"/>
    <property type="project" value="TreeGrafter"/>
</dbReference>
<evidence type="ECO:0000313" key="16">
    <source>
        <dbReference type="Proteomes" id="UP001233999"/>
    </source>
</evidence>